<keyword evidence="2" id="KW-0472">Membrane</keyword>
<evidence type="ECO:0000256" key="1">
    <source>
        <dbReference type="SAM" id="MobiDB-lite"/>
    </source>
</evidence>
<dbReference type="OrthoDB" id="4492972at2759"/>
<dbReference type="EMBL" id="JAGPXD010000005">
    <property type="protein sequence ID" value="KAH7353578.1"/>
    <property type="molecule type" value="Genomic_DNA"/>
</dbReference>
<feature type="region of interest" description="Disordered" evidence="1">
    <location>
        <begin position="173"/>
        <end position="193"/>
    </location>
</feature>
<keyword evidence="4" id="KW-1185">Reference proteome</keyword>
<feature type="compositionally biased region" description="Polar residues" evidence="1">
    <location>
        <begin position="212"/>
        <end position="221"/>
    </location>
</feature>
<name>A0A8K0T7W7_9PEZI</name>
<protein>
    <submittedName>
        <fullName evidence="3">Uncharacterized protein</fullName>
    </submittedName>
</protein>
<evidence type="ECO:0000256" key="2">
    <source>
        <dbReference type="SAM" id="Phobius"/>
    </source>
</evidence>
<comment type="caution">
    <text evidence="3">The sequence shown here is derived from an EMBL/GenBank/DDBJ whole genome shotgun (WGS) entry which is preliminary data.</text>
</comment>
<accession>A0A8K0T7W7</accession>
<feature type="compositionally biased region" description="Low complexity" evidence="1">
    <location>
        <begin position="72"/>
        <end position="104"/>
    </location>
</feature>
<feature type="region of interest" description="Disordered" evidence="1">
    <location>
        <begin position="210"/>
        <end position="256"/>
    </location>
</feature>
<feature type="transmembrane region" description="Helical" evidence="2">
    <location>
        <begin position="34"/>
        <end position="59"/>
    </location>
</feature>
<feature type="transmembrane region" description="Helical" evidence="2">
    <location>
        <begin position="7"/>
        <end position="28"/>
    </location>
</feature>
<evidence type="ECO:0000313" key="3">
    <source>
        <dbReference type="EMBL" id="KAH7353578.1"/>
    </source>
</evidence>
<keyword evidence="2" id="KW-0812">Transmembrane</keyword>
<organism evidence="3 4">
    <name type="scientific">Plectosphaerella cucumerina</name>
    <dbReference type="NCBI Taxonomy" id="40658"/>
    <lineage>
        <taxon>Eukaryota</taxon>
        <taxon>Fungi</taxon>
        <taxon>Dikarya</taxon>
        <taxon>Ascomycota</taxon>
        <taxon>Pezizomycotina</taxon>
        <taxon>Sordariomycetes</taxon>
        <taxon>Hypocreomycetidae</taxon>
        <taxon>Glomerellales</taxon>
        <taxon>Plectosphaerellaceae</taxon>
        <taxon>Plectosphaerella</taxon>
    </lineage>
</organism>
<sequence length="256" mass="27487">MAVLNPAYIVIVPFLFLCTIPLAIFAGVTTTVAFTVLIFRVILVYTDLALALVPSYLSFRTRKRQSPYRALPGKISTTGSPTSKSGSRSPSPVFSSSSRTLSLTRMRRRGSRRPSVAGSIGSATPITADGGIGLAPSVGLDRDFEGVGGWRVGDADDDRWTTINSRLELPDRQHTGRHHHRSPSGDGGLMMKPRIRTRSGSPEMLALVGGRNATSPNSSRVRTPGIAPPALTTMDSRESDYNFPLTPGKGPRKVVV</sequence>
<gene>
    <name evidence="3" type="ORF">B0T11DRAFT_118927</name>
</gene>
<evidence type="ECO:0000313" key="4">
    <source>
        <dbReference type="Proteomes" id="UP000813385"/>
    </source>
</evidence>
<feature type="region of interest" description="Disordered" evidence="1">
    <location>
        <begin position="70"/>
        <end position="123"/>
    </location>
</feature>
<reference evidence="3" key="1">
    <citation type="journal article" date="2021" name="Nat. Commun.">
        <title>Genetic determinants of endophytism in the Arabidopsis root mycobiome.</title>
        <authorList>
            <person name="Mesny F."/>
            <person name="Miyauchi S."/>
            <person name="Thiergart T."/>
            <person name="Pickel B."/>
            <person name="Atanasova L."/>
            <person name="Karlsson M."/>
            <person name="Huettel B."/>
            <person name="Barry K.W."/>
            <person name="Haridas S."/>
            <person name="Chen C."/>
            <person name="Bauer D."/>
            <person name="Andreopoulos W."/>
            <person name="Pangilinan J."/>
            <person name="LaButti K."/>
            <person name="Riley R."/>
            <person name="Lipzen A."/>
            <person name="Clum A."/>
            <person name="Drula E."/>
            <person name="Henrissat B."/>
            <person name="Kohler A."/>
            <person name="Grigoriev I.V."/>
            <person name="Martin F.M."/>
            <person name="Hacquard S."/>
        </authorList>
    </citation>
    <scope>NUCLEOTIDE SEQUENCE</scope>
    <source>
        <strain evidence="3">MPI-CAGE-AT-0016</strain>
    </source>
</reference>
<dbReference type="AlphaFoldDB" id="A0A8K0T7W7"/>
<proteinExistence type="predicted"/>
<keyword evidence="2" id="KW-1133">Transmembrane helix</keyword>
<dbReference type="Proteomes" id="UP000813385">
    <property type="component" value="Unassembled WGS sequence"/>
</dbReference>